<proteinExistence type="predicted"/>
<dbReference type="EMBL" id="CAJJDN010000125">
    <property type="protein sequence ID" value="CAD8120349.1"/>
    <property type="molecule type" value="Genomic_DNA"/>
</dbReference>
<dbReference type="PROSITE" id="PS50234">
    <property type="entry name" value="VWFA"/>
    <property type="match status" value="1"/>
</dbReference>
<evidence type="ECO:0000259" key="7">
    <source>
        <dbReference type="PROSITE" id="PS50234"/>
    </source>
</evidence>
<keyword evidence="6" id="KW-0418">Kinase</keyword>
<dbReference type="Pfam" id="PF25106">
    <property type="entry name" value="VWA_4"/>
    <property type="match status" value="1"/>
</dbReference>
<organism evidence="9 10">
    <name type="scientific">Paramecium sonneborni</name>
    <dbReference type="NCBI Taxonomy" id="65129"/>
    <lineage>
        <taxon>Eukaryota</taxon>
        <taxon>Sar</taxon>
        <taxon>Alveolata</taxon>
        <taxon>Ciliophora</taxon>
        <taxon>Intramacronucleata</taxon>
        <taxon>Oligohymenophorea</taxon>
        <taxon>Peniculida</taxon>
        <taxon>Parameciidae</taxon>
        <taxon>Paramecium</taxon>
    </lineage>
</organism>
<dbReference type="InterPro" id="IPR056861">
    <property type="entry name" value="HMCN1-like_VWA"/>
</dbReference>
<sequence>MASKLVEQSKFLCPENILCKQIDCSLMHPRCFAGVCVNNLNGNCQIPCPKKLKHLKKGDLKGKLQMITINGVFVFNLCSNIGCIKENNICYYLHRDWIIKKNICVKYLQDNDDCEELCKNEQKHIDLEELRQKVLKEYEYNNLSPETIIDEEKHYKCLEKYCIKYFKGICDSKGQCSKIHIDWENIQYVSAQEFKSKKLIPCTLSQTPQIQRLDTKSFQKLEMFFEKSKLEQMKRNIKEQNMLDVVFIMDCTGSMQKWIDQAKESISSIIESFNQAVSETQIRIAFIGYRDFNDKNHIQYHDFTTDVQLIKQFISTLRAEGGQDSAEDVAGAIQQSLILNFSKHHKSILCTFLISDAPTHGKQYHNIQDDYYKDSIQEGSLEKIMQALDKKKIPNNYFFCCKLNDSTDIMYETMKKNFKNLQISQLQTQDFANYVSISMKHSYANSSINFSQISSSKKRFNAHFIWHKPIEPVECTDKNQMNYFSNFLTQMGKNQIGGDTILEIEMKKKQLSQNDQGQVSYIYEAFDIRNNLRIVIKIPKQYVDLYNKEQVNETILKDAQKASFVRYNQTLIAKQLSAAYRAQTKDNDKAPPIYYVTPIKYQLSSEFLGLKECYAETNITLEGPWEKISNNTSFINKEKENYSAFSHFTFHFTNKRLLITDLQGKGGVFADPCIHTAEKIEYLSDLTNLEQEGIQTFFQTQHSKCNQICQSLQLMRNEDNIIVPQTRTYLTMKPFNFEQINAVCIICGDLFQTTHENYKNNDDSSYTCQGCLQVNELSEICECCAEQFKFDLNKVLKLALDYKICEYCQKNCSNQLCQSCAQILQKQITFCDQCKKKKQCHYCQSKCMKRNLREKIINVNSEPRDLCEEAFIFFDNLYCFKCYESFTFKNWPSQEEYVKGEYLCYVCQNK</sequence>
<evidence type="ECO:0000256" key="2">
    <source>
        <dbReference type="ARBA" id="ARBA00022525"/>
    </source>
</evidence>
<dbReference type="CDD" id="cd04515">
    <property type="entry name" value="Alpha_kinase"/>
    <property type="match status" value="1"/>
</dbReference>
<evidence type="ECO:0000256" key="6">
    <source>
        <dbReference type="ARBA" id="ARBA00022777"/>
    </source>
</evidence>
<keyword evidence="5" id="KW-0732">Signal</keyword>
<dbReference type="InterPro" id="IPR002035">
    <property type="entry name" value="VWF_A"/>
</dbReference>
<evidence type="ECO:0000256" key="3">
    <source>
        <dbReference type="ARBA" id="ARBA00022527"/>
    </source>
</evidence>
<evidence type="ECO:0000313" key="9">
    <source>
        <dbReference type="EMBL" id="CAD8120349.1"/>
    </source>
</evidence>
<evidence type="ECO:0000256" key="1">
    <source>
        <dbReference type="ARBA" id="ARBA00004613"/>
    </source>
</evidence>
<dbReference type="PANTHER" id="PTHR47763">
    <property type="entry name" value="ALPHA-PROTEIN KINASE VWKA"/>
    <property type="match status" value="1"/>
</dbReference>
<evidence type="ECO:0000313" key="10">
    <source>
        <dbReference type="Proteomes" id="UP000692954"/>
    </source>
</evidence>
<dbReference type="PROSITE" id="PS51158">
    <property type="entry name" value="ALPHA_KINASE"/>
    <property type="match status" value="1"/>
</dbReference>
<protein>
    <recommendedName>
        <fullName evidence="11">Alpha-type protein kinase domain-containing protein</fullName>
    </recommendedName>
</protein>
<dbReference type="Pfam" id="PF02816">
    <property type="entry name" value="Alpha_kinase"/>
    <property type="match status" value="1"/>
</dbReference>
<feature type="domain" description="VWFA" evidence="7">
    <location>
        <begin position="244"/>
        <end position="393"/>
    </location>
</feature>
<reference evidence="9" key="1">
    <citation type="submission" date="2021-01" db="EMBL/GenBank/DDBJ databases">
        <authorList>
            <consortium name="Genoscope - CEA"/>
            <person name="William W."/>
        </authorList>
    </citation>
    <scope>NUCLEOTIDE SEQUENCE</scope>
</reference>
<comment type="caution">
    <text evidence="9">The sequence shown here is derived from an EMBL/GenBank/DDBJ whole genome shotgun (WGS) entry which is preliminary data.</text>
</comment>
<keyword evidence="3" id="KW-0723">Serine/threonine-protein kinase</keyword>
<evidence type="ECO:0000256" key="4">
    <source>
        <dbReference type="ARBA" id="ARBA00022679"/>
    </source>
</evidence>
<dbReference type="PANTHER" id="PTHR47763:SF5">
    <property type="entry name" value="CHROMOSOME UNDETERMINED SCAFFOLD_25, WHOLE GENOME SHOTGUN SEQUENCE"/>
    <property type="match status" value="1"/>
</dbReference>
<keyword evidence="10" id="KW-1185">Reference proteome</keyword>
<keyword evidence="4" id="KW-0808">Transferase</keyword>
<dbReference type="InterPro" id="IPR004166">
    <property type="entry name" value="a-kinase_dom"/>
</dbReference>
<feature type="domain" description="Alpha-type protein kinase" evidence="8">
    <location>
        <begin position="483"/>
        <end position="717"/>
    </location>
</feature>
<name>A0A8S1QY34_9CILI</name>
<accession>A0A8S1QY34</accession>
<dbReference type="GO" id="GO:0004674">
    <property type="term" value="F:protein serine/threonine kinase activity"/>
    <property type="evidence" value="ECO:0007669"/>
    <property type="project" value="UniProtKB-KW"/>
</dbReference>
<dbReference type="GO" id="GO:0005737">
    <property type="term" value="C:cytoplasm"/>
    <property type="evidence" value="ECO:0007669"/>
    <property type="project" value="TreeGrafter"/>
</dbReference>
<dbReference type="OrthoDB" id="308155at2759"/>
<dbReference type="AlphaFoldDB" id="A0A8S1QY34"/>
<gene>
    <name evidence="9" type="ORF">PSON_ATCC_30995.1.T1250166</name>
</gene>
<dbReference type="GO" id="GO:0005524">
    <property type="term" value="F:ATP binding"/>
    <property type="evidence" value="ECO:0007669"/>
    <property type="project" value="InterPro"/>
</dbReference>
<dbReference type="SMART" id="SM00811">
    <property type="entry name" value="Alpha_kinase"/>
    <property type="match status" value="1"/>
</dbReference>
<evidence type="ECO:0000259" key="8">
    <source>
        <dbReference type="PROSITE" id="PS51158"/>
    </source>
</evidence>
<keyword evidence="2" id="KW-0964">Secreted</keyword>
<dbReference type="Proteomes" id="UP000692954">
    <property type="component" value="Unassembled WGS sequence"/>
</dbReference>
<evidence type="ECO:0008006" key="11">
    <source>
        <dbReference type="Google" id="ProtNLM"/>
    </source>
</evidence>
<dbReference type="InterPro" id="IPR052969">
    <property type="entry name" value="Thr-specific_kinase-like"/>
</dbReference>
<dbReference type="CDD" id="cd00198">
    <property type="entry name" value="vWFA"/>
    <property type="match status" value="1"/>
</dbReference>
<evidence type="ECO:0000256" key="5">
    <source>
        <dbReference type="ARBA" id="ARBA00022729"/>
    </source>
</evidence>
<comment type="subcellular location">
    <subcellularLocation>
        <location evidence="1">Secreted</location>
    </subcellularLocation>
</comment>